<accession>A0A2P2R4D2</accession>
<reference evidence="1" key="1">
    <citation type="submission" date="2018-02" db="EMBL/GenBank/DDBJ databases">
        <title>Rhizophora mucronata_Transcriptome.</title>
        <authorList>
            <person name="Meera S.P."/>
            <person name="Sreeshan A."/>
            <person name="Augustine A."/>
        </authorList>
    </citation>
    <scope>NUCLEOTIDE SEQUENCE</scope>
    <source>
        <tissue evidence="1">Leaf</tissue>
    </source>
</reference>
<organism evidence="1">
    <name type="scientific">Rhizophora mucronata</name>
    <name type="common">Asiatic mangrove</name>
    <dbReference type="NCBI Taxonomy" id="61149"/>
    <lineage>
        <taxon>Eukaryota</taxon>
        <taxon>Viridiplantae</taxon>
        <taxon>Streptophyta</taxon>
        <taxon>Embryophyta</taxon>
        <taxon>Tracheophyta</taxon>
        <taxon>Spermatophyta</taxon>
        <taxon>Magnoliopsida</taxon>
        <taxon>eudicotyledons</taxon>
        <taxon>Gunneridae</taxon>
        <taxon>Pentapetalae</taxon>
        <taxon>rosids</taxon>
        <taxon>fabids</taxon>
        <taxon>Malpighiales</taxon>
        <taxon>Rhizophoraceae</taxon>
        <taxon>Rhizophora</taxon>
    </lineage>
</organism>
<sequence length="49" mass="5318">MCVPTDNARLLSAAWSISAIVRDTLRLSKSNGSSSLLEPFEIFTCCLPC</sequence>
<evidence type="ECO:0000313" key="1">
    <source>
        <dbReference type="EMBL" id="MBX74061.1"/>
    </source>
</evidence>
<dbReference type="AlphaFoldDB" id="A0A2P2R4D2"/>
<proteinExistence type="predicted"/>
<name>A0A2P2R4D2_RHIMU</name>
<protein>
    <submittedName>
        <fullName evidence="1">Uncharacterized protein</fullName>
    </submittedName>
</protein>
<dbReference type="EMBL" id="GGEC01093577">
    <property type="protein sequence ID" value="MBX74061.1"/>
    <property type="molecule type" value="Transcribed_RNA"/>
</dbReference>